<reference evidence="1 2" key="1">
    <citation type="submission" date="2022-11" db="EMBL/GenBank/DDBJ databases">
        <title>Minimal conservation of predation-associated metabolite biosynthetic gene clusters underscores biosynthetic potential of Myxococcota including descriptions for ten novel species: Archangium lansinium sp. nov., Myxococcus landrumus sp. nov., Nannocystis bai.</title>
        <authorList>
            <person name="Ahearne A."/>
            <person name="Stevens C."/>
            <person name="Dowd S."/>
        </authorList>
    </citation>
    <scope>NUCLEOTIDE SEQUENCE [LARGE SCALE GENOMIC DNA]</scope>
    <source>
        <strain evidence="1 2">BB15-2</strain>
    </source>
</reference>
<comment type="caution">
    <text evidence="1">The sequence shown here is derived from an EMBL/GenBank/DDBJ whole genome shotgun (WGS) entry which is preliminary data.</text>
</comment>
<evidence type="ECO:0000313" key="2">
    <source>
        <dbReference type="Proteomes" id="UP001221686"/>
    </source>
</evidence>
<protein>
    <submittedName>
        <fullName evidence="1">Uncharacterized protein</fullName>
    </submittedName>
</protein>
<organism evidence="1 2">
    <name type="scientific">Nannocystis bainbridge</name>
    <dbReference type="NCBI Taxonomy" id="2995303"/>
    <lineage>
        <taxon>Bacteria</taxon>
        <taxon>Pseudomonadati</taxon>
        <taxon>Myxococcota</taxon>
        <taxon>Polyangia</taxon>
        <taxon>Nannocystales</taxon>
        <taxon>Nannocystaceae</taxon>
        <taxon>Nannocystis</taxon>
    </lineage>
</organism>
<dbReference type="Proteomes" id="UP001221686">
    <property type="component" value="Unassembled WGS sequence"/>
</dbReference>
<gene>
    <name evidence="1" type="ORF">POL25_28570</name>
</gene>
<dbReference type="EMBL" id="JAQNDL010000003">
    <property type="protein sequence ID" value="MDC0720893.1"/>
    <property type="molecule type" value="Genomic_DNA"/>
</dbReference>
<dbReference type="RefSeq" id="WP_272089402.1">
    <property type="nucleotide sequence ID" value="NZ_JAQNDL010000003.1"/>
</dbReference>
<keyword evidence="2" id="KW-1185">Reference proteome</keyword>
<sequence length="213" mass="23941">MKPAELLKIVLPRWRAKMSQQFSLATLDGFVRRNRATLEELVARALASRQAAHGALPETPEEFAAYDRLVARERPQDAESDEAVLTRLFERIDELFAEGYRELLVLRNVGLEFVDARAEAILLRKAGWDSVPLLLGRPALAFVIAGAVMAVRDSMGSLAIHPDQRGKLNHLHFDLNRAEQRVVDLYEAIDIGSDTKERLGRFAESLWKLARAA</sequence>
<name>A0ABT5E4V0_9BACT</name>
<proteinExistence type="predicted"/>
<evidence type="ECO:0000313" key="1">
    <source>
        <dbReference type="EMBL" id="MDC0720893.1"/>
    </source>
</evidence>
<accession>A0ABT5E4V0</accession>